<dbReference type="InterPro" id="IPR036866">
    <property type="entry name" value="RibonucZ/Hydroxyglut_hydro"/>
</dbReference>
<dbReference type="InterPro" id="IPR038536">
    <property type="entry name" value="Alkyl/aryl-sulf_dimr_sf"/>
</dbReference>
<dbReference type="InterPro" id="IPR001279">
    <property type="entry name" value="Metallo-B-lactamas"/>
</dbReference>
<organism evidence="2 3">
    <name type="scientific">Streptomyces albipurpureus</name>
    <dbReference type="NCBI Taxonomy" id="2897419"/>
    <lineage>
        <taxon>Bacteria</taxon>
        <taxon>Bacillati</taxon>
        <taxon>Actinomycetota</taxon>
        <taxon>Actinomycetes</taxon>
        <taxon>Kitasatosporales</taxon>
        <taxon>Streptomycetaceae</taxon>
        <taxon>Streptomyces</taxon>
    </lineage>
</organism>
<dbReference type="InterPro" id="IPR029228">
    <property type="entry name" value="Alkyl_sulf_dimr"/>
</dbReference>
<dbReference type="RefSeq" id="WP_250917918.1">
    <property type="nucleotide sequence ID" value="NZ_JAMQAW010000003.1"/>
</dbReference>
<dbReference type="SMART" id="SM00849">
    <property type="entry name" value="Lactamase_B"/>
    <property type="match status" value="1"/>
</dbReference>
<evidence type="ECO:0000313" key="2">
    <source>
        <dbReference type="EMBL" id="MCM2387559.1"/>
    </source>
</evidence>
<sequence>MSRNPLSAMFHGPERPPEEAGFFWRGGPFEVADRTWHTSLGSGVTAFETSQGLVLIDTGTEGLAPKMASGLREFTQAPVHTAVYTHGHLDHAYGLPAFLLPGQSAPRVIAHSALPARSARYSRTSGYNEAINARQVSGDVTKRRLRFTPPPIPPDTLYDDSTSIEVGELTFELRHARGETDDHTWVWNPEHRVLCPGDLVIWAVPNAGNPQKVQRYAWEWSDALRAMAALNPRTLCPGHGAPLVDEPETIQRLLLETADYLDSIVDQTLAALNDGAPPHTDIVERVTLPSSDSPWLRPIYDEAEFIVRNVIRYYGGWYSGRPSELKPAPRREVAAVVSELAGGVDILLARAALAVEAGDLRLACHLADWAVESEPTDERVRTGAAAVYEARAEAEESLMAINIYRSAAHYARAGRPFR</sequence>
<dbReference type="Gene3D" id="3.60.15.10">
    <property type="entry name" value="Ribonuclease Z/Hydroxyacylglutathione hydrolase-like"/>
    <property type="match status" value="1"/>
</dbReference>
<dbReference type="Proteomes" id="UP001431429">
    <property type="component" value="Unassembled WGS sequence"/>
</dbReference>
<dbReference type="Pfam" id="PF14863">
    <property type="entry name" value="Alkyl_sulf_dimr"/>
    <property type="match status" value="1"/>
</dbReference>
<keyword evidence="3" id="KW-1185">Reference proteome</keyword>
<name>A0ABT0UG08_9ACTN</name>
<dbReference type="Pfam" id="PF00753">
    <property type="entry name" value="Lactamase_B"/>
    <property type="match status" value="1"/>
</dbReference>
<reference evidence="2" key="1">
    <citation type="submission" date="2022-06" db="EMBL/GenBank/DDBJ databases">
        <title>Genome public.</title>
        <authorList>
            <person name="Sun Q."/>
        </authorList>
    </citation>
    <scope>NUCLEOTIDE SEQUENCE</scope>
    <source>
        <strain evidence="2">CWNU-1</strain>
    </source>
</reference>
<feature type="domain" description="Metallo-beta-lactamase" evidence="1">
    <location>
        <begin position="41"/>
        <end position="239"/>
    </location>
</feature>
<protein>
    <submittedName>
        <fullName evidence="2">MBL fold metallo-hydrolase</fullName>
    </submittedName>
</protein>
<dbReference type="PANTHER" id="PTHR43223:SF2">
    <property type="entry name" value="METALLO-BETA-LACTAMASE DOMAIN-CONTAINING PROTEIN"/>
    <property type="match status" value="1"/>
</dbReference>
<dbReference type="Gene3D" id="1.25.40.880">
    <property type="entry name" value="Alkyl sulfatase, dimerisation domain"/>
    <property type="match status" value="1"/>
</dbReference>
<dbReference type="EMBL" id="JAMQAW010000003">
    <property type="protein sequence ID" value="MCM2387559.1"/>
    <property type="molecule type" value="Genomic_DNA"/>
</dbReference>
<comment type="caution">
    <text evidence="2">The sequence shown here is derived from an EMBL/GenBank/DDBJ whole genome shotgun (WGS) entry which is preliminary data.</text>
</comment>
<evidence type="ECO:0000259" key="1">
    <source>
        <dbReference type="SMART" id="SM00849"/>
    </source>
</evidence>
<dbReference type="InterPro" id="IPR052195">
    <property type="entry name" value="Bact_Alkyl/Aryl-Sulfatase"/>
</dbReference>
<gene>
    <name evidence="2" type="ORF">NBG84_04410</name>
</gene>
<dbReference type="PANTHER" id="PTHR43223">
    <property type="entry name" value="ALKYL/ARYL-SULFATASE"/>
    <property type="match status" value="1"/>
</dbReference>
<accession>A0ABT0UG08</accession>
<dbReference type="SUPFAM" id="SSF56281">
    <property type="entry name" value="Metallo-hydrolase/oxidoreductase"/>
    <property type="match status" value="1"/>
</dbReference>
<proteinExistence type="predicted"/>
<evidence type="ECO:0000313" key="3">
    <source>
        <dbReference type="Proteomes" id="UP001431429"/>
    </source>
</evidence>